<name>A0ABW8C0V4_9ACTN</name>
<comment type="caution">
    <text evidence="1">The sequence shown here is derived from an EMBL/GenBank/DDBJ whole genome shotgun (WGS) entry which is preliminary data.</text>
</comment>
<gene>
    <name evidence="1" type="ORF">ACIGXA_06000</name>
</gene>
<organism evidence="1 2">
    <name type="scientific">Streptomyces fildesensis</name>
    <dbReference type="NCBI Taxonomy" id="375757"/>
    <lineage>
        <taxon>Bacteria</taxon>
        <taxon>Bacillati</taxon>
        <taxon>Actinomycetota</taxon>
        <taxon>Actinomycetes</taxon>
        <taxon>Kitasatosporales</taxon>
        <taxon>Streptomycetaceae</taxon>
        <taxon>Streptomyces</taxon>
    </lineage>
</organism>
<accession>A0ABW8C0V4</accession>
<dbReference type="Proteomes" id="UP001614394">
    <property type="component" value="Unassembled WGS sequence"/>
</dbReference>
<protein>
    <recommendedName>
        <fullName evidence="3">Secreted protein</fullName>
    </recommendedName>
</protein>
<evidence type="ECO:0008006" key="3">
    <source>
        <dbReference type="Google" id="ProtNLM"/>
    </source>
</evidence>
<sequence>MSLKTANTVLAVLGALFIMYVGVSYVFAPATAAPGFGLPSLPSR</sequence>
<evidence type="ECO:0000313" key="1">
    <source>
        <dbReference type="EMBL" id="MFI9100056.1"/>
    </source>
</evidence>
<dbReference type="EMBL" id="JBITYG010000002">
    <property type="protein sequence ID" value="MFI9100056.1"/>
    <property type="molecule type" value="Genomic_DNA"/>
</dbReference>
<proteinExistence type="predicted"/>
<evidence type="ECO:0000313" key="2">
    <source>
        <dbReference type="Proteomes" id="UP001614394"/>
    </source>
</evidence>
<reference evidence="1 2" key="1">
    <citation type="submission" date="2024-10" db="EMBL/GenBank/DDBJ databases">
        <title>The Natural Products Discovery Center: Release of the First 8490 Sequenced Strains for Exploring Actinobacteria Biosynthetic Diversity.</title>
        <authorList>
            <person name="Kalkreuter E."/>
            <person name="Kautsar S.A."/>
            <person name="Yang D."/>
            <person name="Bader C.D."/>
            <person name="Teijaro C.N."/>
            <person name="Fluegel L."/>
            <person name="Davis C.M."/>
            <person name="Simpson J.R."/>
            <person name="Lauterbach L."/>
            <person name="Steele A.D."/>
            <person name="Gui C."/>
            <person name="Meng S."/>
            <person name="Li G."/>
            <person name="Viehrig K."/>
            <person name="Ye F."/>
            <person name="Su P."/>
            <person name="Kiefer A.F."/>
            <person name="Nichols A."/>
            <person name="Cepeda A.J."/>
            <person name="Yan W."/>
            <person name="Fan B."/>
            <person name="Jiang Y."/>
            <person name="Adhikari A."/>
            <person name="Zheng C.-J."/>
            <person name="Schuster L."/>
            <person name="Cowan T.M."/>
            <person name="Smanski M.J."/>
            <person name="Chevrette M.G."/>
            <person name="De Carvalho L.P.S."/>
            <person name="Shen B."/>
        </authorList>
    </citation>
    <scope>NUCLEOTIDE SEQUENCE [LARGE SCALE GENOMIC DNA]</scope>
    <source>
        <strain evidence="1 2">NPDC053399</strain>
    </source>
</reference>
<keyword evidence="2" id="KW-1185">Reference proteome</keyword>
<dbReference type="RefSeq" id="WP_399644887.1">
    <property type="nucleotide sequence ID" value="NZ_JBITYG010000002.1"/>
</dbReference>